<accession>A0ABP0X973</accession>
<proteinExistence type="predicted"/>
<dbReference type="Proteomes" id="UP001497444">
    <property type="component" value="Chromosome 6"/>
</dbReference>
<evidence type="ECO:0000313" key="1">
    <source>
        <dbReference type="EMBL" id="CAK9274137.1"/>
    </source>
</evidence>
<protein>
    <submittedName>
        <fullName evidence="1">Uncharacterized protein</fullName>
    </submittedName>
</protein>
<gene>
    <name evidence="1" type="ORF">CSSPJE1EN1_LOCUS19615</name>
</gene>
<keyword evidence="2" id="KW-1185">Reference proteome</keyword>
<reference evidence="1" key="1">
    <citation type="submission" date="2024-02" db="EMBL/GenBank/DDBJ databases">
        <authorList>
            <consortium name="ELIXIR-Norway"/>
            <consortium name="Elixir Norway"/>
        </authorList>
    </citation>
    <scope>NUCLEOTIDE SEQUENCE</scope>
</reference>
<sequence length="83" mass="9127">MRLKTDNSHADAWLSKMEVAIEDITSFTAANNLAINQLMEHKVAPSITTKVVSAEKPKGTTMMAKNVRQVVSQAMETLIDVPK</sequence>
<organism evidence="1 2">
    <name type="scientific">Sphagnum jensenii</name>
    <dbReference type="NCBI Taxonomy" id="128206"/>
    <lineage>
        <taxon>Eukaryota</taxon>
        <taxon>Viridiplantae</taxon>
        <taxon>Streptophyta</taxon>
        <taxon>Embryophyta</taxon>
        <taxon>Bryophyta</taxon>
        <taxon>Sphagnophytina</taxon>
        <taxon>Sphagnopsida</taxon>
        <taxon>Sphagnales</taxon>
        <taxon>Sphagnaceae</taxon>
        <taxon>Sphagnum</taxon>
    </lineage>
</organism>
<evidence type="ECO:0000313" key="2">
    <source>
        <dbReference type="Proteomes" id="UP001497444"/>
    </source>
</evidence>
<name>A0ABP0X973_9BRYO</name>
<dbReference type="EMBL" id="OZ020101">
    <property type="protein sequence ID" value="CAK9274137.1"/>
    <property type="molecule type" value="Genomic_DNA"/>
</dbReference>